<protein>
    <submittedName>
        <fullName evidence="2">Uncharacterized protein</fullName>
    </submittedName>
</protein>
<dbReference type="EMBL" id="WBMS02000032">
    <property type="protein sequence ID" value="MWA04956.1"/>
    <property type="molecule type" value="Genomic_DNA"/>
</dbReference>
<feature type="compositionally biased region" description="Low complexity" evidence="1">
    <location>
        <begin position="72"/>
        <end position="92"/>
    </location>
</feature>
<keyword evidence="3" id="KW-1185">Reference proteome</keyword>
<proteinExistence type="predicted"/>
<accession>A0A6I4MRN0</accession>
<dbReference type="RefSeq" id="WP_151597459.1">
    <property type="nucleotide sequence ID" value="NZ_WBMS02000032.1"/>
</dbReference>
<evidence type="ECO:0000313" key="3">
    <source>
        <dbReference type="Proteomes" id="UP000462055"/>
    </source>
</evidence>
<dbReference type="Proteomes" id="UP000462055">
    <property type="component" value="Unassembled WGS sequence"/>
</dbReference>
<feature type="region of interest" description="Disordered" evidence="1">
    <location>
        <begin position="63"/>
        <end position="92"/>
    </location>
</feature>
<evidence type="ECO:0000313" key="2">
    <source>
        <dbReference type="EMBL" id="MWA04956.1"/>
    </source>
</evidence>
<organism evidence="2 3">
    <name type="scientific">Actinomadura physcomitrii</name>
    <dbReference type="NCBI Taxonomy" id="2650748"/>
    <lineage>
        <taxon>Bacteria</taxon>
        <taxon>Bacillati</taxon>
        <taxon>Actinomycetota</taxon>
        <taxon>Actinomycetes</taxon>
        <taxon>Streptosporangiales</taxon>
        <taxon>Thermomonosporaceae</taxon>
        <taxon>Actinomadura</taxon>
    </lineage>
</organism>
<name>A0A6I4MRN0_9ACTN</name>
<dbReference type="AlphaFoldDB" id="A0A6I4MRN0"/>
<gene>
    <name evidence="2" type="ORF">F8568_032245</name>
</gene>
<reference evidence="2" key="1">
    <citation type="submission" date="2019-12" db="EMBL/GenBank/DDBJ databases">
        <title>Actinomadura physcomitrii sp. nov., a novel actinomycete isolated from moss [Physcomitrium sphaericum (Ludw) Fuernr].</title>
        <authorList>
            <person name="Zhuang X."/>
        </authorList>
    </citation>
    <scope>NUCLEOTIDE SEQUENCE [LARGE SCALE GENOMIC DNA]</scope>
    <source>
        <strain evidence="2">LD22</strain>
    </source>
</reference>
<evidence type="ECO:0000256" key="1">
    <source>
        <dbReference type="SAM" id="MobiDB-lite"/>
    </source>
</evidence>
<sequence length="92" mass="9950">MSVTGGRGIQVGDRNYQVNIAIGDRPGRPVVFAPEERLPEEYPPSSLLRGDYEIVPFTGRTAELRSRSSWVPSRTRPPAAATASRAPASPSD</sequence>
<comment type="caution">
    <text evidence="2">The sequence shown here is derived from an EMBL/GenBank/DDBJ whole genome shotgun (WGS) entry which is preliminary data.</text>
</comment>